<reference evidence="3" key="1">
    <citation type="submission" date="2014-09" db="EMBL/GenBank/DDBJ databases">
        <title>Vibrio variabilis JCM 19239. (C206) whole genome shotgun sequence.</title>
        <authorList>
            <person name="Sawabe T."/>
            <person name="Meirelles P."/>
            <person name="Nakanishi M."/>
            <person name="Sayaka M."/>
            <person name="Hattori M."/>
            <person name="Ohkuma M."/>
        </authorList>
    </citation>
    <scope>NUCLEOTIDE SEQUENCE [LARGE SCALE GENOMIC DNA]</scope>
    <source>
        <strain evidence="3">JCM 19239</strain>
    </source>
</reference>
<gene>
    <name evidence="2" type="ORF">JCM19239_2131</name>
</gene>
<dbReference type="SUPFAM" id="SSF48452">
    <property type="entry name" value="TPR-like"/>
    <property type="match status" value="1"/>
</dbReference>
<reference evidence="3" key="2">
    <citation type="submission" date="2014-09" db="EMBL/GenBank/DDBJ databases">
        <authorList>
            <consortium name="NBRP consortium"/>
            <person name="Sawabe T."/>
            <person name="Meirelles P."/>
            <person name="Nakanishi M."/>
            <person name="Sayaka M."/>
            <person name="Hattori M."/>
            <person name="Ohkuma M."/>
        </authorList>
    </citation>
    <scope>NUCLEOTIDE SEQUENCE [LARGE SCALE GENOMIC DNA]</scope>
    <source>
        <strain evidence="3">JCM 19239</strain>
    </source>
</reference>
<dbReference type="Gene3D" id="1.25.40.10">
    <property type="entry name" value="Tetratricopeptide repeat domain"/>
    <property type="match status" value="1"/>
</dbReference>
<evidence type="ECO:0000313" key="2">
    <source>
        <dbReference type="EMBL" id="GAL28890.1"/>
    </source>
</evidence>
<sequence>MFDDEAKKPFQAEKGEVPSLMLSTARQIASAWLRAREFWQLDLDQVLGFINLTRRQAKDVKHMIWLDYDQSKCLIVSGQYEQARELLLPILQKKQKEAWAWGALAATYQKQDRDLALKFFAKGIVSAHDVTFSLKLLQGAIPLLLASEQIAEASMCLKTALQAYQTNGWKVKPELEKLMAQPWYDPNVDENDLKVFMKSLCRDASEYLHGPTEKVIGVIENIHKSEKGFQVFVNRDTTLAVRMGIHKSNQKPQAGDYVELSLSTKGNEKEVVASVSCQSIELADVGKVEGELRIAPKGFGFVEDTFVPPFVIGDISNESRVTALRIMAWDKTKARHNWKAIKLEQIEVKASSMPDFDDIPF</sequence>
<evidence type="ECO:0000313" key="3">
    <source>
        <dbReference type="Proteomes" id="UP000029223"/>
    </source>
</evidence>
<dbReference type="Pfam" id="PF22860">
    <property type="entry name" value="DUF7017"/>
    <property type="match status" value="1"/>
</dbReference>
<evidence type="ECO:0000259" key="1">
    <source>
        <dbReference type="Pfam" id="PF22707"/>
    </source>
</evidence>
<dbReference type="InterPro" id="IPR054283">
    <property type="entry name" value="DUF7017"/>
</dbReference>
<organism evidence="2 3">
    <name type="scientific">Vibrio variabilis</name>
    <dbReference type="NCBI Taxonomy" id="990271"/>
    <lineage>
        <taxon>Bacteria</taxon>
        <taxon>Pseudomonadati</taxon>
        <taxon>Pseudomonadota</taxon>
        <taxon>Gammaproteobacteria</taxon>
        <taxon>Vibrionales</taxon>
        <taxon>Vibrionaceae</taxon>
        <taxon>Vibrio</taxon>
    </lineage>
</organism>
<name>A0ABQ0JJI3_9VIBR</name>
<comment type="caution">
    <text evidence="2">The sequence shown here is derived from an EMBL/GenBank/DDBJ whole genome shotgun (WGS) entry which is preliminary data.</text>
</comment>
<dbReference type="Pfam" id="PF22707">
    <property type="entry name" value="S1CSD-TOTE-2"/>
    <property type="match status" value="1"/>
</dbReference>
<proteinExistence type="predicted"/>
<dbReference type="Proteomes" id="UP000029223">
    <property type="component" value="Unassembled WGS sequence"/>
</dbReference>
<dbReference type="EMBL" id="BBMS01000052">
    <property type="protein sequence ID" value="GAL28890.1"/>
    <property type="molecule type" value="Genomic_DNA"/>
</dbReference>
<protein>
    <recommendedName>
        <fullName evidence="1">TOTE conflict systems S1/CSD-like domain-containing protein</fullName>
    </recommendedName>
</protein>
<keyword evidence="3" id="KW-1185">Reference proteome</keyword>
<accession>A0ABQ0JJI3</accession>
<dbReference type="InterPro" id="IPR011990">
    <property type="entry name" value="TPR-like_helical_dom_sf"/>
</dbReference>
<dbReference type="InterPro" id="IPR054427">
    <property type="entry name" value="S1CSD-TOTE-2"/>
</dbReference>
<feature type="domain" description="TOTE conflict systems S1/CSD-like" evidence="1">
    <location>
        <begin position="288"/>
        <end position="343"/>
    </location>
</feature>